<dbReference type="InterPro" id="IPR023614">
    <property type="entry name" value="Porin_dom_sf"/>
</dbReference>
<sequence length="450" mass="51419">MMRLFRNEATRKKDDGRSMATRFISPFRRRGIEGFILSVVTLWCVIELPCKILLFSEVFLHPPLFPMMEGNWLRLCCAMCYADDRADASAVPVAGAENASEGNESVSPEAFPEDYSFDIESIRPETEGDWKKFQFHGFFEVSSPIHGSDDESQQSSSQFLKDNELTLWLGKQITRKLSFGSEIEMKDGFETYELERCEFDYDIIGKMLIFRLGKFKYPLGIERFVESAPLNKLVDRPFPSIRIVPGTYSDIGGMLHGVIPFPHDTKLKYELALSNGLAGPDHKDVQQLWDNNSNKAIGGRLGYEMIPGLEIGGSYSRGAYDNDNRLSIEFLGADIQFKKWNLEVRGEYITSTVEQSSADGGDYDRSGYYFQTSYQYPVHLNYIKYVEGVFRFDSVDPNQDITDGNEADRIAVGINYSPLEHLIFKIEYEVENEPGEDIHDKSFIQAIFRW</sequence>
<dbReference type="AlphaFoldDB" id="A0A1V4ATI1"/>
<evidence type="ECO:0008006" key="3">
    <source>
        <dbReference type="Google" id="ProtNLM"/>
    </source>
</evidence>
<dbReference type="EMBL" id="AYTS01000082">
    <property type="protein sequence ID" value="OOP56443.1"/>
    <property type="molecule type" value="Genomic_DNA"/>
</dbReference>
<reference evidence="1 2" key="1">
    <citation type="journal article" date="2017" name="Water Res.">
        <title>Discovery and metagenomic analysis of an anammox bacterial enrichment related to Candidatus "Brocadia caroliniensis" in a full-scale glycerol-fed nitritation-denitritation separate centrate treatment process.</title>
        <authorList>
            <person name="Park H."/>
            <person name="Brotto A.C."/>
            <person name="van Loosdrecht M.C."/>
            <person name="Chandran K."/>
        </authorList>
    </citation>
    <scope>NUCLEOTIDE SEQUENCE [LARGE SCALE GENOMIC DNA]</scope>
    <source>
        <strain evidence="1">26THWARD</strain>
    </source>
</reference>
<dbReference type="Pfam" id="PF07396">
    <property type="entry name" value="Porin_O_P"/>
    <property type="match status" value="1"/>
</dbReference>
<evidence type="ECO:0000313" key="2">
    <source>
        <dbReference type="Proteomes" id="UP000189681"/>
    </source>
</evidence>
<dbReference type="InterPro" id="IPR010870">
    <property type="entry name" value="Porin_O/P"/>
</dbReference>
<comment type="caution">
    <text evidence="1">The sequence shown here is derived from an EMBL/GenBank/DDBJ whole genome shotgun (WGS) entry which is preliminary data.</text>
</comment>
<accession>A0A1V4ATI1</accession>
<organism evidence="1 2">
    <name type="scientific">Candidatus Brocadia carolinensis</name>
    <dbReference type="NCBI Taxonomy" id="1004156"/>
    <lineage>
        <taxon>Bacteria</taxon>
        <taxon>Pseudomonadati</taxon>
        <taxon>Planctomycetota</taxon>
        <taxon>Candidatus Brocadiia</taxon>
        <taxon>Candidatus Brocadiales</taxon>
        <taxon>Candidatus Brocadiaceae</taxon>
        <taxon>Candidatus Brocadia</taxon>
    </lineage>
</organism>
<evidence type="ECO:0000313" key="1">
    <source>
        <dbReference type="EMBL" id="OOP56443.1"/>
    </source>
</evidence>
<gene>
    <name evidence="1" type="ORF">AYP45_09170</name>
</gene>
<protein>
    <recommendedName>
        <fullName evidence="3">Porin domain-containing protein</fullName>
    </recommendedName>
</protein>
<proteinExistence type="predicted"/>
<name>A0A1V4ATI1_9BACT</name>
<dbReference type="Proteomes" id="UP000189681">
    <property type="component" value="Unassembled WGS sequence"/>
</dbReference>
<dbReference type="Gene3D" id="2.40.160.10">
    <property type="entry name" value="Porin"/>
    <property type="match status" value="1"/>
</dbReference>
<dbReference type="SUPFAM" id="SSF56935">
    <property type="entry name" value="Porins"/>
    <property type="match status" value="1"/>
</dbReference>
<dbReference type="STRING" id="1004156.AYP45_09170"/>